<protein>
    <submittedName>
        <fullName evidence="1">Uncharacterized protein</fullName>
    </submittedName>
</protein>
<evidence type="ECO:0000313" key="1">
    <source>
        <dbReference type="EMBL" id="MPM37123.1"/>
    </source>
</evidence>
<comment type="caution">
    <text evidence="1">The sequence shown here is derived from an EMBL/GenBank/DDBJ whole genome shotgun (WGS) entry which is preliminary data.</text>
</comment>
<organism evidence="1">
    <name type="scientific">bioreactor metagenome</name>
    <dbReference type="NCBI Taxonomy" id="1076179"/>
    <lineage>
        <taxon>unclassified sequences</taxon>
        <taxon>metagenomes</taxon>
        <taxon>ecological metagenomes</taxon>
    </lineage>
</organism>
<dbReference type="EMBL" id="VSSQ01007836">
    <property type="protein sequence ID" value="MPM37123.1"/>
    <property type="molecule type" value="Genomic_DNA"/>
</dbReference>
<name>A0A644ZEI7_9ZZZZ</name>
<accession>A0A644ZEI7</accession>
<gene>
    <name evidence="1" type="ORF">SDC9_83729</name>
</gene>
<proteinExistence type="predicted"/>
<sequence>MAADHIQLGGHGVDLRSDHGAGLIDEVDGLVGQEPVGDIPVGQGCGGDDGAVLNLYAVVDLIALLQTTKDGDGVLHRGLADQHRLKAPLQRRVLFNILPVFVEGGGPDAVKLAPGQHGL</sequence>
<dbReference type="AntiFam" id="ANF00007">
    <property type="entry name" value="Shadow ORF (opposite clpB)"/>
</dbReference>
<reference evidence="1" key="1">
    <citation type="submission" date="2019-08" db="EMBL/GenBank/DDBJ databases">
        <authorList>
            <person name="Kucharzyk K."/>
            <person name="Murdoch R.W."/>
            <person name="Higgins S."/>
            <person name="Loffler F."/>
        </authorList>
    </citation>
    <scope>NUCLEOTIDE SEQUENCE</scope>
</reference>
<dbReference type="AlphaFoldDB" id="A0A644ZEI7"/>